<keyword evidence="1" id="KW-0812">Transmembrane</keyword>
<evidence type="ECO:0000313" key="2">
    <source>
        <dbReference type="EMBL" id="MBX49326.1"/>
    </source>
</evidence>
<proteinExistence type="predicted"/>
<organism evidence="2">
    <name type="scientific">Rhizophora mucronata</name>
    <name type="common">Asiatic mangrove</name>
    <dbReference type="NCBI Taxonomy" id="61149"/>
    <lineage>
        <taxon>Eukaryota</taxon>
        <taxon>Viridiplantae</taxon>
        <taxon>Streptophyta</taxon>
        <taxon>Embryophyta</taxon>
        <taxon>Tracheophyta</taxon>
        <taxon>Spermatophyta</taxon>
        <taxon>Magnoliopsida</taxon>
        <taxon>eudicotyledons</taxon>
        <taxon>Gunneridae</taxon>
        <taxon>Pentapetalae</taxon>
        <taxon>rosids</taxon>
        <taxon>fabids</taxon>
        <taxon>Malpighiales</taxon>
        <taxon>Rhizophoraceae</taxon>
        <taxon>Rhizophora</taxon>
    </lineage>
</organism>
<dbReference type="EMBL" id="GGEC01068842">
    <property type="protein sequence ID" value="MBX49326.1"/>
    <property type="molecule type" value="Transcribed_RNA"/>
</dbReference>
<reference evidence="2" key="1">
    <citation type="submission" date="2018-02" db="EMBL/GenBank/DDBJ databases">
        <title>Rhizophora mucronata_Transcriptome.</title>
        <authorList>
            <person name="Meera S.P."/>
            <person name="Sreeshan A."/>
            <person name="Augustine A."/>
        </authorList>
    </citation>
    <scope>NUCLEOTIDE SEQUENCE</scope>
    <source>
        <tissue evidence="2">Leaf</tissue>
    </source>
</reference>
<keyword evidence="1" id="KW-1133">Transmembrane helix</keyword>
<dbReference type="AlphaFoldDB" id="A0A2P2P3G7"/>
<name>A0A2P2P3G7_RHIMU</name>
<evidence type="ECO:0000256" key="1">
    <source>
        <dbReference type="SAM" id="Phobius"/>
    </source>
</evidence>
<sequence length="22" mass="2493">MAAVENIYFILFFGVLVRGFVS</sequence>
<keyword evidence="1" id="KW-0472">Membrane</keyword>
<feature type="transmembrane region" description="Helical" evidence="1">
    <location>
        <begin position="6"/>
        <end position="21"/>
    </location>
</feature>
<accession>A0A2P2P3G7</accession>
<protein>
    <submittedName>
        <fullName evidence="2">Uncharacterized protein</fullName>
    </submittedName>
</protein>